<keyword evidence="1 8" id="KW-0004">4Fe-4S</keyword>
<evidence type="ECO:0000256" key="7">
    <source>
        <dbReference type="ARBA" id="ARBA00047326"/>
    </source>
</evidence>
<dbReference type="SFLD" id="SFLDF00271">
    <property type="entry name" value="lipoyl_synthase"/>
    <property type="match status" value="1"/>
</dbReference>
<dbReference type="SFLD" id="SFLDS00029">
    <property type="entry name" value="Radical_SAM"/>
    <property type="match status" value="1"/>
</dbReference>
<comment type="caution">
    <text evidence="11">The sequence shown here is derived from an EMBL/GenBank/DDBJ whole genome shotgun (WGS) entry which is preliminary data.</text>
</comment>
<dbReference type="PANTHER" id="PTHR10949">
    <property type="entry name" value="LIPOYL SYNTHASE"/>
    <property type="match status" value="1"/>
</dbReference>
<organism evidence="11 12">
    <name type="scientific">Saliphagus infecundisoli</name>
    <dbReference type="NCBI Taxonomy" id="1849069"/>
    <lineage>
        <taxon>Archaea</taxon>
        <taxon>Methanobacteriati</taxon>
        <taxon>Methanobacteriota</taxon>
        <taxon>Stenosarchaea group</taxon>
        <taxon>Halobacteria</taxon>
        <taxon>Halobacteriales</taxon>
        <taxon>Natrialbaceae</taxon>
        <taxon>Saliphagus</taxon>
    </lineage>
</organism>
<comment type="cofactor">
    <cofactor evidence="8">
        <name>[4Fe-4S] cluster</name>
        <dbReference type="ChEBI" id="CHEBI:49883"/>
    </cofactor>
    <text evidence="8">Binds 2 [4Fe-4S] clusters per subunit. One cluster is coordinated with 3 cysteines and an exchangeable S-adenosyl-L-methionine.</text>
</comment>
<dbReference type="AlphaFoldDB" id="A0ABD5QJ26"/>
<evidence type="ECO:0000256" key="1">
    <source>
        <dbReference type="ARBA" id="ARBA00022485"/>
    </source>
</evidence>
<comment type="similarity">
    <text evidence="8">Belongs to the radical SAM superfamily. Lipoyl synthase family.</text>
</comment>
<dbReference type="EC" id="2.8.1.8" evidence="8"/>
<dbReference type="HAMAP" id="MF_00206">
    <property type="entry name" value="Lipoyl_synth"/>
    <property type="match status" value="1"/>
</dbReference>
<evidence type="ECO:0000256" key="6">
    <source>
        <dbReference type="ARBA" id="ARBA00023014"/>
    </source>
</evidence>
<dbReference type="InterPro" id="IPR007197">
    <property type="entry name" value="rSAM"/>
</dbReference>
<protein>
    <recommendedName>
        <fullName evidence="8">Lipoyl synthase</fullName>
        <ecNumber evidence="8">2.8.1.8</ecNumber>
    </recommendedName>
    <alternativeName>
        <fullName evidence="8">Lip-syn</fullName>
        <shortName evidence="8">LS</shortName>
    </alternativeName>
    <alternativeName>
        <fullName evidence="8">Lipoate synthase</fullName>
    </alternativeName>
    <alternativeName>
        <fullName evidence="8">Lipoic acid synthase</fullName>
    </alternativeName>
    <alternativeName>
        <fullName evidence="8">Sulfur insertion protein LipA</fullName>
    </alternativeName>
</protein>
<dbReference type="Pfam" id="PF04055">
    <property type="entry name" value="Radical_SAM"/>
    <property type="match status" value="1"/>
</dbReference>
<feature type="binding site" evidence="8">
    <location>
        <position position="102"/>
    </location>
    <ligand>
        <name>[4Fe-4S] cluster</name>
        <dbReference type="ChEBI" id="CHEBI:49883"/>
        <label>2</label>
        <note>4Fe-4S-S-AdoMet</note>
    </ligand>
</feature>
<dbReference type="Gene3D" id="3.20.20.70">
    <property type="entry name" value="Aldolase class I"/>
    <property type="match status" value="1"/>
</dbReference>
<evidence type="ECO:0000256" key="8">
    <source>
        <dbReference type="HAMAP-Rule" id="MF_00206"/>
    </source>
</evidence>
<comment type="catalytic activity">
    <reaction evidence="7 8">
        <text>[[Fe-S] cluster scaffold protein carrying a second [4Fe-4S](2+) cluster] + N(6)-octanoyl-L-lysyl-[protein] + 2 oxidized [2Fe-2S]-[ferredoxin] + 2 S-adenosyl-L-methionine + 4 H(+) = [[Fe-S] cluster scaffold protein] + N(6)-[(R)-dihydrolipoyl]-L-lysyl-[protein] + 4 Fe(3+) + 2 hydrogen sulfide + 2 5'-deoxyadenosine + 2 L-methionine + 2 reduced [2Fe-2S]-[ferredoxin]</text>
        <dbReference type="Rhea" id="RHEA:16585"/>
        <dbReference type="Rhea" id="RHEA-COMP:9928"/>
        <dbReference type="Rhea" id="RHEA-COMP:10000"/>
        <dbReference type="Rhea" id="RHEA-COMP:10001"/>
        <dbReference type="Rhea" id="RHEA-COMP:10475"/>
        <dbReference type="Rhea" id="RHEA-COMP:14568"/>
        <dbReference type="Rhea" id="RHEA-COMP:14569"/>
        <dbReference type="ChEBI" id="CHEBI:15378"/>
        <dbReference type="ChEBI" id="CHEBI:17319"/>
        <dbReference type="ChEBI" id="CHEBI:29034"/>
        <dbReference type="ChEBI" id="CHEBI:29919"/>
        <dbReference type="ChEBI" id="CHEBI:33722"/>
        <dbReference type="ChEBI" id="CHEBI:33737"/>
        <dbReference type="ChEBI" id="CHEBI:33738"/>
        <dbReference type="ChEBI" id="CHEBI:57844"/>
        <dbReference type="ChEBI" id="CHEBI:59789"/>
        <dbReference type="ChEBI" id="CHEBI:78809"/>
        <dbReference type="ChEBI" id="CHEBI:83100"/>
        <dbReference type="EC" id="2.8.1.8"/>
    </reaction>
</comment>
<feature type="binding site" evidence="8">
    <location>
        <position position="99"/>
    </location>
    <ligand>
        <name>[4Fe-4S] cluster</name>
        <dbReference type="ChEBI" id="CHEBI:49883"/>
        <label>2</label>
        <note>4Fe-4S-S-AdoMet</note>
    </ligand>
</feature>
<dbReference type="EMBL" id="JBHSJG010000038">
    <property type="protein sequence ID" value="MFC4989017.1"/>
    <property type="molecule type" value="Genomic_DNA"/>
</dbReference>
<evidence type="ECO:0000256" key="9">
    <source>
        <dbReference type="SAM" id="MobiDB-lite"/>
    </source>
</evidence>
<evidence type="ECO:0000256" key="2">
    <source>
        <dbReference type="ARBA" id="ARBA00022679"/>
    </source>
</evidence>
<feature type="binding site" evidence="8">
    <location>
        <position position="95"/>
    </location>
    <ligand>
        <name>[4Fe-4S] cluster</name>
        <dbReference type="ChEBI" id="CHEBI:49883"/>
        <label>2</label>
        <note>4Fe-4S-S-AdoMet</note>
    </ligand>
</feature>
<feature type="binding site" evidence="8">
    <location>
        <position position="73"/>
    </location>
    <ligand>
        <name>[4Fe-4S] cluster</name>
        <dbReference type="ChEBI" id="CHEBI:49883"/>
        <label>1</label>
    </ligand>
</feature>
<comment type="pathway">
    <text evidence="8">Protein modification; protein lipoylation via endogenous pathway; protein N(6)-(lipoyl)lysine from octanoyl-[acyl-carrier-protein]: step 2/2.</text>
</comment>
<accession>A0ABD5QJ26</accession>
<keyword evidence="12" id="KW-1185">Reference proteome</keyword>
<feature type="binding site" evidence="8">
    <location>
        <position position="309"/>
    </location>
    <ligand>
        <name>[4Fe-4S] cluster</name>
        <dbReference type="ChEBI" id="CHEBI:49883"/>
        <label>1</label>
    </ligand>
</feature>
<dbReference type="Proteomes" id="UP001595925">
    <property type="component" value="Unassembled WGS sequence"/>
</dbReference>
<feature type="domain" description="Radical SAM core" evidence="10">
    <location>
        <begin position="81"/>
        <end position="298"/>
    </location>
</feature>
<dbReference type="GO" id="GO:0009249">
    <property type="term" value="P:protein lipoylation"/>
    <property type="evidence" value="ECO:0007669"/>
    <property type="project" value="UniProtKB-UniRule"/>
</dbReference>
<proteinExistence type="inferred from homology"/>
<name>A0ABD5QJ26_9EURY</name>
<keyword evidence="4 8" id="KW-0479">Metal-binding</keyword>
<dbReference type="SUPFAM" id="SSF102114">
    <property type="entry name" value="Radical SAM enzymes"/>
    <property type="match status" value="1"/>
</dbReference>
<gene>
    <name evidence="8 11" type="primary">lipA</name>
    <name evidence="11" type="ORF">ACFPFO_14830</name>
</gene>
<dbReference type="SFLD" id="SFLDG01058">
    <property type="entry name" value="lipoyl_synthase_like"/>
    <property type="match status" value="1"/>
</dbReference>
<evidence type="ECO:0000256" key="3">
    <source>
        <dbReference type="ARBA" id="ARBA00022691"/>
    </source>
</evidence>
<dbReference type="SMART" id="SM00729">
    <property type="entry name" value="Elp3"/>
    <property type="match status" value="1"/>
</dbReference>
<dbReference type="NCBIfam" id="NF009544">
    <property type="entry name" value="PRK12928.1"/>
    <property type="match status" value="1"/>
</dbReference>
<evidence type="ECO:0000256" key="4">
    <source>
        <dbReference type="ARBA" id="ARBA00022723"/>
    </source>
</evidence>
<dbReference type="NCBIfam" id="NF004019">
    <property type="entry name" value="PRK05481.1"/>
    <property type="match status" value="1"/>
</dbReference>
<evidence type="ECO:0000259" key="10">
    <source>
        <dbReference type="PROSITE" id="PS51918"/>
    </source>
</evidence>
<reference evidence="11 12" key="1">
    <citation type="journal article" date="2019" name="Int. J. Syst. Evol. Microbiol.">
        <title>The Global Catalogue of Microorganisms (GCM) 10K type strain sequencing project: providing services to taxonomists for standard genome sequencing and annotation.</title>
        <authorList>
            <consortium name="The Broad Institute Genomics Platform"/>
            <consortium name="The Broad Institute Genome Sequencing Center for Infectious Disease"/>
            <person name="Wu L."/>
            <person name="Ma J."/>
        </authorList>
    </citation>
    <scope>NUCLEOTIDE SEQUENCE [LARGE SCALE GENOMIC DNA]</scope>
    <source>
        <strain evidence="11 12">CGMCC 1.15824</strain>
    </source>
</reference>
<dbReference type="InterPro" id="IPR006638">
    <property type="entry name" value="Elp3/MiaA/NifB-like_rSAM"/>
</dbReference>
<dbReference type="NCBIfam" id="TIGR00510">
    <property type="entry name" value="lipA"/>
    <property type="match status" value="1"/>
</dbReference>
<evidence type="ECO:0000313" key="12">
    <source>
        <dbReference type="Proteomes" id="UP001595925"/>
    </source>
</evidence>
<sequence length="339" mass="38031">MDISFTNRSRGGSRRWVFHHRDTSDGMSRSRKPGWLKTRPPSGREFADIRETLRDHDLHTVCEEANCPNLGECWSGGEGGSEGGTATFMLMGDRCSRGCNFCDVETGGMEALDPDEPENVAEAVAEIGLDYVVLTSVDRDDLPDQGAGHFAETIREIKARHPGILVEVLIPDFRGEEELVEKIVEADPDVIAHNVETVSRLQTPVRDRRAGYEQSLSVLEYVDRVSEIYTKTSIMLGHGEYDHEVYRTLADCREAGVDVVTLGQYLRPSESHLPVRRYDHPGKYETWRRVAEEELGFLYCASGPMVRSSYRAGELFVEAVLREGESVERARERAHAVGN</sequence>
<dbReference type="Pfam" id="PF16881">
    <property type="entry name" value="LIAS_N"/>
    <property type="match status" value="1"/>
</dbReference>
<dbReference type="InterPro" id="IPR031691">
    <property type="entry name" value="LIAS_N"/>
</dbReference>
<dbReference type="GO" id="GO:0016992">
    <property type="term" value="F:lipoate synthase activity"/>
    <property type="evidence" value="ECO:0007669"/>
    <property type="project" value="UniProtKB-UniRule"/>
</dbReference>
<evidence type="ECO:0000256" key="5">
    <source>
        <dbReference type="ARBA" id="ARBA00023004"/>
    </source>
</evidence>
<dbReference type="PROSITE" id="PS51918">
    <property type="entry name" value="RADICAL_SAM"/>
    <property type="match status" value="1"/>
</dbReference>
<keyword evidence="2 8" id="KW-0808">Transferase</keyword>
<dbReference type="InterPro" id="IPR003698">
    <property type="entry name" value="Lipoyl_synth"/>
</dbReference>
<dbReference type="CDD" id="cd01335">
    <property type="entry name" value="Radical_SAM"/>
    <property type="match status" value="1"/>
</dbReference>
<dbReference type="InterPro" id="IPR013785">
    <property type="entry name" value="Aldolase_TIM"/>
</dbReference>
<dbReference type="InterPro" id="IPR058240">
    <property type="entry name" value="rSAM_sf"/>
</dbReference>
<feature type="binding site" evidence="8">
    <location>
        <position position="67"/>
    </location>
    <ligand>
        <name>[4Fe-4S] cluster</name>
        <dbReference type="ChEBI" id="CHEBI:49883"/>
        <label>1</label>
    </ligand>
</feature>
<feature type="region of interest" description="Disordered" evidence="9">
    <location>
        <begin position="16"/>
        <end position="43"/>
    </location>
</feature>
<keyword evidence="3 8" id="KW-0949">S-adenosyl-L-methionine</keyword>
<keyword evidence="6 8" id="KW-0411">Iron-sulfur</keyword>
<dbReference type="RefSeq" id="WP_263623652.1">
    <property type="nucleotide sequence ID" value="NZ_JAIVEF010000006.1"/>
</dbReference>
<comment type="function">
    <text evidence="8">Catalyzes the radical-mediated insertion of two sulfur atoms into the C-6 and C-8 positions of the octanoyl moiety bound to the lipoyl domains of lipoate-dependent enzymes, thereby converting the octanoylated domains into lipoylated derivatives.</text>
</comment>
<dbReference type="GO" id="GO:0046872">
    <property type="term" value="F:metal ion binding"/>
    <property type="evidence" value="ECO:0007669"/>
    <property type="project" value="UniProtKB-KW"/>
</dbReference>
<dbReference type="GO" id="GO:0051539">
    <property type="term" value="F:4 iron, 4 sulfur cluster binding"/>
    <property type="evidence" value="ECO:0007669"/>
    <property type="project" value="UniProtKB-UniRule"/>
</dbReference>
<feature type="binding site" evidence="8">
    <location>
        <position position="62"/>
    </location>
    <ligand>
        <name>[4Fe-4S] cluster</name>
        <dbReference type="ChEBI" id="CHEBI:49883"/>
        <label>1</label>
    </ligand>
</feature>
<dbReference type="PIRSF" id="PIRSF005963">
    <property type="entry name" value="Lipoyl_synth"/>
    <property type="match status" value="1"/>
</dbReference>
<keyword evidence="5 8" id="KW-0408">Iron</keyword>
<comment type="subcellular location">
    <subcellularLocation>
        <location evidence="8">Cytoplasm</location>
    </subcellularLocation>
</comment>
<dbReference type="PANTHER" id="PTHR10949:SF0">
    <property type="entry name" value="LIPOYL SYNTHASE, MITOCHONDRIAL"/>
    <property type="match status" value="1"/>
</dbReference>
<dbReference type="GO" id="GO:0005737">
    <property type="term" value="C:cytoplasm"/>
    <property type="evidence" value="ECO:0007669"/>
    <property type="project" value="UniProtKB-SubCell"/>
</dbReference>
<keyword evidence="8" id="KW-0963">Cytoplasm</keyword>
<evidence type="ECO:0000313" key="11">
    <source>
        <dbReference type="EMBL" id="MFC4989017.1"/>
    </source>
</evidence>